<comment type="pathway">
    <text evidence="1">Protein modification; protein neddylation.</text>
</comment>
<dbReference type="SMART" id="SM00212">
    <property type="entry name" value="UBCc"/>
    <property type="match status" value="1"/>
</dbReference>
<evidence type="ECO:0000256" key="12">
    <source>
        <dbReference type="ARBA" id="ARBA00076103"/>
    </source>
</evidence>
<keyword evidence="3" id="KW-0547">Nucleotide-binding</keyword>
<evidence type="ECO:0000256" key="1">
    <source>
        <dbReference type="ARBA" id="ARBA00005032"/>
    </source>
</evidence>
<gene>
    <name evidence="16" type="ORF">GDO81_020374</name>
</gene>
<keyword evidence="5" id="KW-0067">ATP-binding</keyword>
<comment type="caution">
    <text evidence="16">The sequence shown here is derived from an EMBL/GenBank/DDBJ whole genome shotgun (WGS) entry which is preliminary data.</text>
</comment>
<evidence type="ECO:0000256" key="4">
    <source>
        <dbReference type="ARBA" id="ARBA00022786"/>
    </source>
</evidence>
<evidence type="ECO:0000256" key="10">
    <source>
        <dbReference type="ARBA" id="ARBA00044092"/>
    </source>
</evidence>
<dbReference type="Proteomes" id="UP000824782">
    <property type="component" value="Unassembled WGS sequence"/>
</dbReference>
<keyword evidence="2" id="KW-0808">Transferase</keyword>
<evidence type="ECO:0000256" key="2">
    <source>
        <dbReference type="ARBA" id="ARBA00022679"/>
    </source>
</evidence>
<evidence type="ECO:0000313" key="17">
    <source>
        <dbReference type="Proteomes" id="UP000824782"/>
    </source>
</evidence>
<keyword evidence="4" id="KW-0833">Ubl conjugation pathway</keyword>
<evidence type="ECO:0000256" key="6">
    <source>
        <dbReference type="ARBA" id="ARBA00022990"/>
    </source>
</evidence>
<dbReference type="InterPro" id="IPR016135">
    <property type="entry name" value="UBQ-conjugating_enzyme/RWD"/>
</dbReference>
<evidence type="ECO:0000256" key="11">
    <source>
        <dbReference type="ARBA" id="ARBA00053196"/>
    </source>
</evidence>
<evidence type="ECO:0000256" key="3">
    <source>
        <dbReference type="ARBA" id="ARBA00022741"/>
    </source>
</evidence>
<evidence type="ECO:0000256" key="7">
    <source>
        <dbReference type="ARBA" id="ARBA00043698"/>
    </source>
</evidence>
<sequence length="182" mass="20958">MIKLFSLKQKKKKEEEGAGGSEGTSNKVSPSHLHIQKDINELRLPKECEIEFPDDLLHFTLVICPDEGFYKGGKFIFSFQAGGGYPYDPPEVRCQTRVYHPSIDLEGHVCLSLLREDWKPLRTINSIVYALRFLFLEPSPQEPLNEEAAEVLLNNRGLFEKNVWWSMRGGYVGSTYYERCLR</sequence>
<dbReference type="AlphaFoldDB" id="A0AAV6ZED8"/>
<dbReference type="InterPro" id="IPR000608">
    <property type="entry name" value="UBC"/>
</dbReference>
<dbReference type="Gene3D" id="3.10.110.10">
    <property type="entry name" value="Ubiquitin Conjugating Enzyme"/>
    <property type="match status" value="1"/>
</dbReference>
<dbReference type="CDD" id="cd23794">
    <property type="entry name" value="UBCc_UBE2F_UBE2M"/>
    <property type="match status" value="1"/>
</dbReference>
<dbReference type="PANTHER" id="PTHR24068">
    <property type="entry name" value="UBIQUITIN-CONJUGATING ENZYME E2"/>
    <property type="match status" value="1"/>
</dbReference>
<evidence type="ECO:0000313" key="16">
    <source>
        <dbReference type="EMBL" id="KAG8545759.1"/>
    </source>
</evidence>
<comment type="catalytic activity">
    <reaction evidence="7">
        <text>[E1 NEDD8-activating enzyme]-S-[NEDD8 protein]-yl-L-cysteine + [E2 NEDD8-conjugating enzyme]-L-cysteine = [E1 NEDD8-activating enzyme]-L-cysteine + [E2 NEDD8-conjugating enzyme]-S-[NEDD8-protein]-yl-L-cysteine.</text>
        <dbReference type="EC" id="2.3.2.34"/>
    </reaction>
</comment>
<dbReference type="GO" id="GO:0005524">
    <property type="term" value="F:ATP binding"/>
    <property type="evidence" value="ECO:0007669"/>
    <property type="project" value="UniProtKB-KW"/>
</dbReference>
<dbReference type="EC" id="2.3.2.34" evidence="8"/>
<organism evidence="16 17">
    <name type="scientific">Engystomops pustulosus</name>
    <name type="common">Tungara frog</name>
    <name type="synonym">Physalaemus pustulosus</name>
    <dbReference type="NCBI Taxonomy" id="76066"/>
    <lineage>
        <taxon>Eukaryota</taxon>
        <taxon>Metazoa</taxon>
        <taxon>Chordata</taxon>
        <taxon>Craniata</taxon>
        <taxon>Vertebrata</taxon>
        <taxon>Euteleostomi</taxon>
        <taxon>Amphibia</taxon>
        <taxon>Batrachia</taxon>
        <taxon>Anura</taxon>
        <taxon>Neobatrachia</taxon>
        <taxon>Hyloidea</taxon>
        <taxon>Leptodactylidae</taxon>
        <taxon>Leiuperinae</taxon>
        <taxon>Engystomops</taxon>
    </lineage>
</organism>
<accession>A0AAV6ZED8</accession>
<dbReference type="FunFam" id="3.10.110.10:FF:000239">
    <property type="entry name" value="NEDD8-conjugating enzyme Ubc12"/>
    <property type="match status" value="1"/>
</dbReference>
<evidence type="ECO:0000256" key="14">
    <source>
        <dbReference type="SAM" id="MobiDB-lite"/>
    </source>
</evidence>
<evidence type="ECO:0000256" key="8">
    <source>
        <dbReference type="ARBA" id="ARBA00044047"/>
    </source>
</evidence>
<feature type="region of interest" description="Disordered" evidence="14">
    <location>
        <begin position="1"/>
        <end position="30"/>
    </location>
</feature>
<dbReference type="EMBL" id="WNYA01001441">
    <property type="protein sequence ID" value="KAG8545759.1"/>
    <property type="molecule type" value="Genomic_DNA"/>
</dbReference>
<evidence type="ECO:0000256" key="13">
    <source>
        <dbReference type="ARBA" id="ARBA00079113"/>
    </source>
</evidence>
<dbReference type="SUPFAM" id="SSF54495">
    <property type="entry name" value="UBC-like"/>
    <property type="match status" value="1"/>
</dbReference>
<dbReference type="PROSITE" id="PS50127">
    <property type="entry name" value="UBC_2"/>
    <property type="match status" value="1"/>
</dbReference>
<dbReference type="Pfam" id="PF00179">
    <property type="entry name" value="UQ_con"/>
    <property type="match status" value="1"/>
</dbReference>
<keyword evidence="17" id="KW-1185">Reference proteome</keyword>
<evidence type="ECO:0000256" key="5">
    <source>
        <dbReference type="ARBA" id="ARBA00022840"/>
    </source>
</evidence>
<comment type="function">
    <text evidence="11">Accepts the ubiquitin-like protein NEDD8 from the UBA3-NAE1 E1 complex and catalyzes its covalent attachment to other proteins. The specific interaction with the E3 ubiquitin ligase RBX1, but not RBX2, suggests that the RBX1-UBE2M complex neddylates specific target proteins, such as CUL1, CUL2, CUL3 and CUL4. Involved in cell proliferation.</text>
</comment>
<dbReference type="GO" id="GO:0061654">
    <property type="term" value="F:NEDD8 conjugating enzyme activity"/>
    <property type="evidence" value="ECO:0007669"/>
    <property type="project" value="UniProtKB-EC"/>
</dbReference>
<reference evidence="16" key="1">
    <citation type="thesis" date="2020" institute="ProQuest LLC" country="789 East Eisenhower Parkway, Ann Arbor, MI, USA">
        <title>Comparative Genomics and Chromosome Evolution.</title>
        <authorList>
            <person name="Mudd A.B."/>
        </authorList>
    </citation>
    <scope>NUCLEOTIDE SEQUENCE</scope>
    <source>
        <strain evidence="16">237g6f4</strain>
        <tissue evidence="16">Blood</tissue>
    </source>
</reference>
<keyword evidence="6" id="KW-0007">Acetylation</keyword>
<name>A0AAV6ZED8_ENGPU</name>
<evidence type="ECO:0000256" key="9">
    <source>
        <dbReference type="ARBA" id="ARBA00044084"/>
    </source>
</evidence>
<evidence type="ECO:0000259" key="15">
    <source>
        <dbReference type="PROSITE" id="PS50127"/>
    </source>
</evidence>
<protein>
    <recommendedName>
        <fullName evidence="10">NEDD8-conjugating enzyme UBC12</fullName>
        <ecNumber evidence="8">2.3.2.34</ecNumber>
    </recommendedName>
    <alternativeName>
        <fullName evidence="13">NEDD8 carrier protein</fullName>
    </alternativeName>
    <alternativeName>
        <fullName evidence="9">NEDD8-conjugating enzyme Ubc12</fullName>
    </alternativeName>
    <alternativeName>
        <fullName evidence="12">Ubiquitin-conjugating enzyme E2 M</fullName>
    </alternativeName>
</protein>
<feature type="domain" description="UBC core" evidence="15">
    <location>
        <begin position="30"/>
        <end position="172"/>
    </location>
</feature>
<proteinExistence type="predicted"/>